<sequence length="78" mass="9207">MLYKFSELSDQAKKVAVEEYIHDAKLFGFWDDGQTEEDVYELLASPHETHRYDENGVLQGKVCYLDHNQIKFNETSEY</sequence>
<evidence type="ECO:0000313" key="2">
    <source>
        <dbReference type="Proteomes" id="UP000198394"/>
    </source>
</evidence>
<name>A0A226QRC4_9BACL</name>
<protein>
    <submittedName>
        <fullName evidence="1">Uncharacterized protein</fullName>
    </submittedName>
</protein>
<evidence type="ECO:0000313" key="1">
    <source>
        <dbReference type="EMBL" id="OXB94895.1"/>
    </source>
</evidence>
<keyword evidence="2" id="KW-1185">Reference proteome</keyword>
<dbReference type="EMBL" id="NDYL01000001">
    <property type="protein sequence ID" value="OXB94895.1"/>
    <property type="molecule type" value="Genomic_DNA"/>
</dbReference>
<reference evidence="1 2" key="1">
    <citation type="submission" date="2017-04" db="EMBL/GenBank/DDBJ databases">
        <title>The genome sequence of Parageobacillus galactosidasius DSM 18751.</title>
        <authorList>
            <person name="Ramaloko W.T."/>
            <person name="Koen N."/>
            <person name="Polliack S."/>
            <person name="Aliyu H."/>
            <person name="Lebre P."/>
            <person name="Mohr T."/>
            <person name="Oswald F."/>
            <person name="Zwick M."/>
            <person name="Neumann A."/>
            <person name="Syldatk C."/>
            <person name="Cowan D."/>
            <person name="De Maayer P."/>
        </authorList>
    </citation>
    <scope>NUCLEOTIDE SEQUENCE [LARGE SCALE GENOMIC DNA]</scope>
    <source>
        <strain evidence="1 2">DSM 18751</strain>
    </source>
</reference>
<dbReference type="RefSeq" id="WP_089097350.1">
    <property type="nucleotide sequence ID" value="NZ_NDYL01000001.1"/>
</dbReference>
<organism evidence="1 2">
    <name type="scientific">Parageobacillus galactosidasius</name>
    <dbReference type="NCBI Taxonomy" id="883812"/>
    <lineage>
        <taxon>Bacteria</taxon>
        <taxon>Bacillati</taxon>
        <taxon>Bacillota</taxon>
        <taxon>Bacilli</taxon>
        <taxon>Bacillales</taxon>
        <taxon>Anoxybacillaceae</taxon>
        <taxon>Parageobacillus</taxon>
    </lineage>
</organism>
<dbReference type="AlphaFoldDB" id="A0A226QRC4"/>
<gene>
    <name evidence="1" type="ORF">B9L23_08515</name>
</gene>
<accession>A0A226QRC4</accession>
<comment type="caution">
    <text evidence="1">The sequence shown here is derived from an EMBL/GenBank/DDBJ whole genome shotgun (WGS) entry which is preliminary data.</text>
</comment>
<proteinExistence type="predicted"/>
<dbReference type="Proteomes" id="UP000198394">
    <property type="component" value="Unassembled WGS sequence"/>
</dbReference>